<evidence type="ECO:0000313" key="1">
    <source>
        <dbReference type="EMBL" id="MCV9885987.1"/>
    </source>
</evidence>
<accession>A0ABT3DH25</accession>
<evidence type="ECO:0008006" key="3">
    <source>
        <dbReference type="Google" id="ProtNLM"/>
    </source>
</evidence>
<name>A0ABT3DH25_9BACI</name>
<comment type="caution">
    <text evidence="1">The sequence shown here is derived from an EMBL/GenBank/DDBJ whole genome shotgun (WGS) entry which is preliminary data.</text>
</comment>
<evidence type="ECO:0000313" key="2">
    <source>
        <dbReference type="Proteomes" id="UP001526147"/>
    </source>
</evidence>
<proteinExistence type="predicted"/>
<organism evidence="1 2">
    <name type="scientific">Metabacillus halosaccharovorans</name>
    <dbReference type="NCBI Taxonomy" id="930124"/>
    <lineage>
        <taxon>Bacteria</taxon>
        <taxon>Bacillati</taxon>
        <taxon>Bacillota</taxon>
        <taxon>Bacilli</taxon>
        <taxon>Bacillales</taxon>
        <taxon>Bacillaceae</taxon>
        <taxon>Metabacillus</taxon>
    </lineage>
</organism>
<reference evidence="1 2" key="1">
    <citation type="submission" date="2022-10" db="EMBL/GenBank/DDBJ databases">
        <title>Draft genome assembly of moderately radiation resistant bacterium Metabacillus halosaccharovorans.</title>
        <authorList>
            <person name="Pal S."/>
            <person name="Gopinathan A."/>
        </authorList>
    </citation>
    <scope>NUCLEOTIDE SEQUENCE [LARGE SCALE GENOMIC DNA]</scope>
    <source>
        <strain evidence="1 2">VITHBRA001</strain>
    </source>
</reference>
<dbReference type="Pfam" id="PF26344">
    <property type="entry name" value="YuzC"/>
    <property type="match status" value="1"/>
</dbReference>
<keyword evidence="2" id="KW-1185">Reference proteome</keyword>
<dbReference type="EMBL" id="JAOYEY010000035">
    <property type="protein sequence ID" value="MCV9885987.1"/>
    <property type="molecule type" value="Genomic_DNA"/>
</dbReference>
<sequence>MLPIYYCPICFPIPHYNGLRIVDTVQDYCMSISPNRQFPEVDTTLFEQSAKSMQVLMKEASLVLNKLAQSKDFASKVMYAAQQSNMNEVNKLIKSTGIKSKVKTSFNPDGIHLNLSSSIGGAECCQLTISLRWL</sequence>
<dbReference type="InterPro" id="IPR058870">
    <property type="entry name" value="YuzC"/>
</dbReference>
<protein>
    <recommendedName>
        <fullName evidence="3">Inner spore coat protein</fullName>
    </recommendedName>
</protein>
<dbReference type="Proteomes" id="UP001526147">
    <property type="component" value="Unassembled WGS sequence"/>
</dbReference>
<dbReference type="RefSeq" id="WP_264142667.1">
    <property type="nucleotide sequence ID" value="NZ_JAOYEY010000035.1"/>
</dbReference>
<gene>
    <name evidence="1" type="ORF">OIH86_09985</name>
</gene>